<organism evidence="2 3">
    <name type="scientific">Steinernema glaseri</name>
    <dbReference type="NCBI Taxonomy" id="37863"/>
    <lineage>
        <taxon>Eukaryota</taxon>
        <taxon>Metazoa</taxon>
        <taxon>Ecdysozoa</taxon>
        <taxon>Nematoda</taxon>
        <taxon>Chromadorea</taxon>
        <taxon>Rhabditida</taxon>
        <taxon>Tylenchina</taxon>
        <taxon>Panagrolaimomorpha</taxon>
        <taxon>Strongyloidoidea</taxon>
        <taxon>Steinernematidae</taxon>
        <taxon>Steinernema</taxon>
    </lineage>
</organism>
<dbReference type="AlphaFoldDB" id="A0A1I7YQD4"/>
<reference evidence="3" key="1">
    <citation type="submission" date="2016-11" db="UniProtKB">
        <authorList>
            <consortium name="WormBaseParasite"/>
        </authorList>
    </citation>
    <scope>IDENTIFICATION</scope>
</reference>
<feature type="domain" description="C2H2-type" evidence="1">
    <location>
        <begin position="290"/>
        <end position="310"/>
    </location>
</feature>
<dbReference type="Proteomes" id="UP000095287">
    <property type="component" value="Unplaced"/>
</dbReference>
<dbReference type="WBParaSite" id="L893_g18667.t1">
    <property type="protein sequence ID" value="L893_g18667.t1"/>
    <property type="gene ID" value="L893_g18667"/>
</dbReference>
<dbReference type="InterPro" id="IPR013087">
    <property type="entry name" value="Znf_C2H2_type"/>
</dbReference>
<dbReference type="PROSITE" id="PS00028">
    <property type="entry name" value="ZINC_FINGER_C2H2_1"/>
    <property type="match status" value="1"/>
</dbReference>
<evidence type="ECO:0000259" key="1">
    <source>
        <dbReference type="PROSITE" id="PS00028"/>
    </source>
</evidence>
<keyword evidence="2" id="KW-1185">Reference proteome</keyword>
<evidence type="ECO:0000313" key="3">
    <source>
        <dbReference type="WBParaSite" id="L893_g18667.t1"/>
    </source>
</evidence>
<dbReference type="SMART" id="SM00355">
    <property type="entry name" value="ZnF_C2H2"/>
    <property type="match status" value="4"/>
</dbReference>
<name>A0A1I7YQD4_9BILA</name>
<protein>
    <submittedName>
        <fullName evidence="3">C2H2-type domain-containing protein</fullName>
    </submittedName>
</protein>
<evidence type="ECO:0000313" key="2">
    <source>
        <dbReference type="Proteomes" id="UP000095287"/>
    </source>
</evidence>
<dbReference type="Gene3D" id="3.30.160.60">
    <property type="entry name" value="Classic Zinc Finger"/>
    <property type="match status" value="1"/>
</dbReference>
<proteinExistence type="predicted"/>
<accession>A0A1I7YQD4</accession>
<sequence length="401" mass="46650">MVCEAMPSGSGHSTEAEALVYNFVKRKKPGLLLEMFGEERCQELEKRNHIYDRNSLLSMLEAVRGHLSVTKADASDGGEQKNHLTEKTKMKEASLTDGDVSKRKTMKITSELAVFNYFHERQQEGALKLLFKEKTRKDYGSKVENMGIRMPPVRRIYAHYRFNELKKENPRCKEIWKCEQCKKDFKSHGGGLDLLEHLGLHENIPSPCIIQGCDATSRRPNSLATHLRKTHQLPIASLNSEQYYALKEVKKQFYKKAEEFRDKYFPPEAFIGFNATKRRDAAQDLEDTQCRECGAIVKNPTSRRTHVAGHLNLRYKCVFEGCEFKLVPIRLADHYNRKHKTKVGDLNEEQLFKHKQIKMNFVEAMRKEMHNYFPKDEVPEESFPKDEVPRIETCEEFKVED</sequence>